<comment type="caution">
    <text evidence="1">The sequence shown here is derived from an EMBL/GenBank/DDBJ whole genome shotgun (WGS) entry which is preliminary data.</text>
</comment>
<name>A0A177HLZ4_9ACTN</name>
<organism evidence="1 2">
    <name type="scientific">Streptomyces jeddahensis</name>
    <dbReference type="NCBI Taxonomy" id="1716141"/>
    <lineage>
        <taxon>Bacteria</taxon>
        <taxon>Bacillati</taxon>
        <taxon>Actinomycetota</taxon>
        <taxon>Actinomycetes</taxon>
        <taxon>Kitasatosporales</taxon>
        <taxon>Streptomycetaceae</taxon>
        <taxon>Streptomyces</taxon>
    </lineage>
</organism>
<reference evidence="1 2" key="1">
    <citation type="submission" date="2015-12" db="EMBL/GenBank/DDBJ databases">
        <title>Genome sequence of Streptomyces sp. G25.</title>
        <authorList>
            <person name="Poehlein A."/>
            <person name="Roettig A."/>
            <person name="Hiessl S."/>
            <person name="Hauschild P."/>
            <person name="Schauer J."/>
            <person name="Madkour M.H."/>
            <person name="Al-Ansari A.M."/>
            <person name="Almakishah N.H."/>
            <person name="Steinbuechel A."/>
            <person name="Daniel R."/>
        </authorList>
    </citation>
    <scope>NUCLEOTIDE SEQUENCE [LARGE SCALE GENOMIC DNA]</scope>
    <source>
        <strain evidence="2">G25(2015)</strain>
    </source>
</reference>
<evidence type="ECO:0000313" key="2">
    <source>
        <dbReference type="Proteomes" id="UP000077381"/>
    </source>
</evidence>
<dbReference type="STRING" id="1716141.STSP_51210"/>
<dbReference type="EMBL" id="LOHS01000107">
    <property type="protein sequence ID" value="OAH11610.1"/>
    <property type="molecule type" value="Genomic_DNA"/>
</dbReference>
<keyword evidence="2" id="KW-1185">Reference proteome</keyword>
<dbReference type="Proteomes" id="UP000077381">
    <property type="component" value="Unassembled WGS sequence"/>
</dbReference>
<accession>A0A177HLZ4</accession>
<protein>
    <submittedName>
        <fullName evidence="1">Uncharacterized protein</fullName>
    </submittedName>
</protein>
<dbReference type="PATRIC" id="fig|1716141.3.peg.5382"/>
<sequence length="58" mass="6444">MRGSWACDLLHMYTISAGPYGTCESVRGFRSLWGRWGLRDMCDWSGKQLGAAETVSAD</sequence>
<evidence type="ECO:0000313" key="1">
    <source>
        <dbReference type="EMBL" id="OAH11610.1"/>
    </source>
</evidence>
<gene>
    <name evidence="1" type="ORF">STSP_51210</name>
</gene>
<dbReference type="AlphaFoldDB" id="A0A177HLZ4"/>
<proteinExistence type="predicted"/>